<dbReference type="OrthoDB" id="1885901at2759"/>
<dbReference type="FunFam" id="1.10.1410.20:FF:000001">
    <property type="entry name" value="2'-5'-oligoadenylate synthetase 1"/>
    <property type="match status" value="4"/>
</dbReference>
<dbReference type="PANTHER" id="PTHR11258">
    <property type="entry name" value="2-5 OLIGOADENYLATE SYNTHETASE"/>
    <property type="match status" value="1"/>
</dbReference>
<feature type="domain" description="2'-5'-oligoadenylate synthetase 1" evidence="25">
    <location>
        <begin position="167"/>
        <end position="350"/>
    </location>
</feature>
<keyword evidence="12" id="KW-0479">Metal-binding</keyword>
<keyword evidence="8" id="KW-0963">Cytoplasm</keyword>
<evidence type="ECO:0000256" key="22">
    <source>
        <dbReference type="ARBA" id="ARBA00073373"/>
    </source>
</evidence>
<protein>
    <recommendedName>
        <fullName evidence="22">2'-5'-oligoadenylate synthase 3</fullName>
        <ecNumber evidence="7">2.7.7.84</ecNumber>
    </recommendedName>
</protein>
<dbReference type="GO" id="GO:0005829">
    <property type="term" value="C:cytosol"/>
    <property type="evidence" value="ECO:0007669"/>
    <property type="project" value="TreeGrafter"/>
</dbReference>
<accession>A0A8J6DBF7</accession>
<dbReference type="GO" id="GO:0051607">
    <property type="term" value="P:defense response to virus"/>
    <property type="evidence" value="ECO:0007669"/>
    <property type="project" value="UniProtKB-KW"/>
</dbReference>
<dbReference type="GO" id="GO:0005654">
    <property type="term" value="C:nucleoplasm"/>
    <property type="evidence" value="ECO:0007669"/>
    <property type="project" value="TreeGrafter"/>
</dbReference>
<evidence type="ECO:0000313" key="27">
    <source>
        <dbReference type="Proteomes" id="UP000700334"/>
    </source>
</evidence>
<feature type="domain" description="2'-5'-oligoadenylate synthetase 1" evidence="25">
    <location>
        <begin position="1262"/>
        <end position="1443"/>
    </location>
</feature>
<evidence type="ECO:0000256" key="12">
    <source>
        <dbReference type="ARBA" id="ARBA00022723"/>
    </source>
</evidence>
<dbReference type="GO" id="GO:0046872">
    <property type="term" value="F:metal ion binding"/>
    <property type="evidence" value="ECO:0007669"/>
    <property type="project" value="UniProtKB-KW"/>
</dbReference>
<proteinExistence type="inferred from homology"/>
<evidence type="ECO:0000256" key="9">
    <source>
        <dbReference type="ARBA" id="ARBA00022588"/>
    </source>
</evidence>
<dbReference type="InterPro" id="IPR006116">
    <property type="entry name" value="NT_2-5OAS_ClassI-CCAase"/>
</dbReference>
<keyword evidence="27" id="KW-1185">Reference proteome</keyword>
<dbReference type="InterPro" id="IPR006117">
    <property type="entry name" value="2-5OAS_C_CS"/>
</dbReference>
<dbReference type="EMBL" id="JAGFMF010012286">
    <property type="protein sequence ID" value="KAG8504652.1"/>
    <property type="molecule type" value="Genomic_DNA"/>
</dbReference>
<keyword evidence="11" id="KW-0548">Nucleotidyltransferase</keyword>
<dbReference type="Gene3D" id="3.30.460.10">
    <property type="entry name" value="Beta Polymerase, domain 2"/>
    <property type="match status" value="6"/>
</dbReference>
<dbReference type="Proteomes" id="UP000700334">
    <property type="component" value="Unassembled WGS sequence"/>
</dbReference>
<keyword evidence="21" id="KW-0539">Nucleus</keyword>
<name>A0A8J6DBF7_GALPY</name>
<dbReference type="GO" id="GO:0045071">
    <property type="term" value="P:negative regulation of viral genome replication"/>
    <property type="evidence" value="ECO:0007669"/>
    <property type="project" value="TreeGrafter"/>
</dbReference>
<dbReference type="InterPro" id="IPR043518">
    <property type="entry name" value="2-5OAS_N_CS"/>
</dbReference>
<dbReference type="GO" id="GO:0005524">
    <property type="term" value="F:ATP binding"/>
    <property type="evidence" value="ECO:0007669"/>
    <property type="project" value="UniProtKB-KW"/>
</dbReference>
<feature type="domain" description="2'-5'-oligoadenylate synthetase 1" evidence="25">
    <location>
        <begin position="512"/>
        <end position="695"/>
    </location>
</feature>
<dbReference type="GO" id="GO:0001730">
    <property type="term" value="F:2'-5'-oligoadenylate synthetase activity"/>
    <property type="evidence" value="ECO:0007669"/>
    <property type="project" value="UniProtKB-EC"/>
</dbReference>
<dbReference type="InterPro" id="IPR043519">
    <property type="entry name" value="NT_sf"/>
</dbReference>
<comment type="caution">
    <text evidence="26">The sequence shown here is derived from an EMBL/GenBank/DDBJ whole genome shotgun (WGS) entry which is preliminary data.</text>
</comment>
<evidence type="ECO:0000256" key="1">
    <source>
        <dbReference type="ARBA" id="ARBA00001112"/>
    </source>
</evidence>
<comment type="subunit">
    <text evidence="6">Monomer.</text>
</comment>
<gene>
    <name evidence="26" type="ORF">J0S82_013739</name>
</gene>
<evidence type="ECO:0000256" key="4">
    <source>
        <dbReference type="ARBA" id="ARBA00004496"/>
    </source>
</evidence>
<sequence length="2165" mass="245724">MTGLRDTQARHLDKFIEEHLLPDTPFRLHVKKAIHIISSFLKERCFRDSCQSVRVSKVVKGGSSGKGTTLRGRSDADLVVFLSPLTSFQKQFDLRGEFITEIRRQLEACQREKNFVFKVKFEIQKSSYQRPRALSFTLSSSSWPQEGVEFDVLPAFDALGQWSEGRKPDAAIYVTLIQECEYLEKEGEFSPCFTELQKAFLKQRPTKVKSLIRLVKHWYQLYKEKLGKPLPPQYALELLTVYAWEHGSGRTEFTTAQGFRTVLELVLEHEQLCIYWTKYYDFENPVIKQYLKKQIKRSRPVILDPADPTGNVAGDDQYGWQRLAQEAEVWLSYPCFRNWDGSAVSPWHVLVRITPASELDSLVASSLQPPAEFMQNARRALGALEVVLRERGGRRPGAIARTWRVLKIVKGGSSGWGTALRGSCDSELVIFLDCFKSYEDQGTHRTEILSEMRALLESWWKDPIHGLSLELPGQDTPGALHFCLASTYRENCMDVSLVPAFDALGQLTSGAKPKPQVYSSLLLSHCREGEHAACFTELRRNFMKTRPVKLKNLILLVKHWYRQVRLPGTRKELMPPAYALELLTIFAWEQGCRKDAFSLAQGFRTVLGLIRQYQHLCVFWTLNYSLEDPAIKQFMQHQLERPRPVILDPADPTWDVGNGVTWHWHVLAQEAESCCARPDFLQAAGGPVQPWEVPKTAPSTNFQGLPSGGLGFDHPIQQDPAQRTPKNSRSLNAVCPRSVSRQPPYPVPCPSGASSIPPSLLGRASDLSQIPAKELDQFIQKHLKPNPQFQKQVSQAIDVILRCLQKCANKASRVSKGGSFGRGTDLRGGCDAELIIFLNCFKDYKDQGTQGAKILTEMRAQLESCWKDPVPGLSLQFPKQNAPEALQFQLVSTALESWADVSLLPVFDAVGQLTSGAKPEPRVYSSLLLSHCREGKHAACFAELRRNFMKTRPIKLKNLILLVKHWYHQVEAQTKGVQPACATLPPAYALELLTIFAWEQGCKKDSFNMAQGLRTVLGLIQQHQQLCVYWTVNYSFEDPDLRTYLLGQLRKPRPLILDPADPTWNVGRGNWEKLAQEAATLGTQACFVSGEGTPVQPWDVMPALLYQTPAGDLDKFISEFLQPNHQFLTQVNKAVDTICSFLRENCFRNSPIKVLKVVKGGSSAKGTALQGRSDADLVVFLSCFNHFTDQGNRRTEVISEIHAQLEACQRELQLEVKFEIPKWDNPRVLSFSLTSRTIPDQSVDFDVLPAFDALGQLTSGSRPSSRVYTDLIHSYHNAGEYSCCFTELQRDFIISRPTKLKSLIRLVKHWYQQCNKMPKGKGSLPPQHGLELLTVYAWEQGSQDPQFNMAKGFRTVLELVSQYRQLCVYWTINYSGKDKTVGDFLKQQLQKPRPIILDPADPTGNLGHNARWDLLAKEAATCVSSLCCMDRDGTPIEPWPVKVRDMCCNKEHLLGGAPKPTYGLDEFVRVVLRPYKNCEKRLKWIMDVLCTFLQEAKELHLERGVVTGGSYGRKTVLRGNSDGTLVIFISDFTQFQDLKKNQHEILNKIQKQLEICLLTKLRAANINMQTLNDRLTIQLSTETQKITFEVLPAFNALGDMNTQSSGFSFTPGASDKPSPEIYKDLIRSMSKTGASPGEFSVCFTELQRKFFDNRPEKLKDLILLIKHWWHEKCQKKLTNSSLKPMYALELLTIYTWEQGSSTERFSTEEGLRSVLGLIEQQEQLCVYWTVNYNFDSETVRNTLLNQIYSPSPKNENKSSPWLPPAKACQRAAAAADPTNNLSLDKSCWQLLKQEAQSWLSSLTLSEPEGASWNVLPAPLSETPGHLLDRYIKDFLQPNKDFIEQILRAVDIISTFLKENCFQGSATKVLKVVKGGSAAKGTALKHGSDADLVVFPSSIKHYGSQKHQRRDIINEIRKQLEICKEEKKLEVKFEISKWEFPRVLSFSLKSKELKESVDFDVLPAYNPLGQLRSGWTPDPNVYAELIHLCKSSDVPGGEFSTCFTELQRDFIRERPTKLKDLIRLVKHWYKLCEKKLKQLGSLPPKYALELLTIYAWEYGSGEENFDTAEGFRTVLELVTQYQELCIFWTVYYNFQNETVRKFLMAQICKPRPVILDPAEPTGDVGGGDRWCWRLLAREAKQWLSFLCFRDGAGNAIRPWNVPVRVM</sequence>
<dbReference type="SUPFAM" id="SSF81301">
    <property type="entry name" value="Nucleotidyltransferase"/>
    <property type="match status" value="6"/>
</dbReference>
<keyword evidence="16" id="KW-0460">Magnesium</keyword>
<evidence type="ECO:0000256" key="7">
    <source>
        <dbReference type="ARBA" id="ARBA00012577"/>
    </source>
</evidence>
<reference evidence="26" key="1">
    <citation type="journal article" date="2021" name="Evol. Appl.">
        <title>The genome of the Pyrenean desman and the effects of bottlenecks and inbreeding on the genomic landscape of an endangered species.</title>
        <authorList>
            <person name="Escoda L."/>
            <person name="Castresana J."/>
        </authorList>
    </citation>
    <scope>NUCLEOTIDE SEQUENCE</scope>
    <source>
        <strain evidence="26">IBE-C5619</strain>
    </source>
</reference>
<evidence type="ECO:0000259" key="24">
    <source>
        <dbReference type="Pfam" id="PF01909"/>
    </source>
</evidence>
<comment type="similarity">
    <text evidence="5">Belongs to the 2-5A synthase family.</text>
</comment>
<comment type="cofactor">
    <cofactor evidence="2">
        <name>Mg(2+)</name>
        <dbReference type="ChEBI" id="CHEBI:18420"/>
    </cofactor>
</comment>
<dbReference type="CDD" id="cd05400">
    <property type="entry name" value="NT_2-5OAS_ClassI-CCAase"/>
    <property type="match status" value="6"/>
</dbReference>
<evidence type="ECO:0000256" key="18">
    <source>
        <dbReference type="ARBA" id="ARBA00022884"/>
    </source>
</evidence>
<evidence type="ECO:0000256" key="16">
    <source>
        <dbReference type="ARBA" id="ARBA00022842"/>
    </source>
</evidence>
<evidence type="ECO:0000256" key="19">
    <source>
        <dbReference type="ARBA" id="ARBA00022990"/>
    </source>
</evidence>
<keyword evidence="20" id="KW-0051">Antiviral defense</keyword>
<dbReference type="PANTHER" id="PTHR11258:SF4">
    <property type="entry name" value="2'-5'-OLIGOADENYLATE SYNTHASE 3"/>
    <property type="match status" value="1"/>
</dbReference>
<feature type="compositionally biased region" description="Polar residues" evidence="23">
    <location>
        <begin position="719"/>
        <end position="730"/>
    </location>
</feature>
<keyword evidence="9" id="KW-0399">Innate immunity</keyword>
<organism evidence="26 27">
    <name type="scientific">Galemys pyrenaicus</name>
    <name type="common">Iberian desman</name>
    <name type="synonym">Pyrenean desman</name>
    <dbReference type="NCBI Taxonomy" id="202257"/>
    <lineage>
        <taxon>Eukaryota</taxon>
        <taxon>Metazoa</taxon>
        <taxon>Chordata</taxon>
        <taxon>Craniata</taxon>
        <taxon>Vertebrata</taxon>
        <taxon>Euteleostomi</taxon>
        <taxon>Mammalia</taxon>
        <taxon>Eutheria</taxon>
        <taxon>Laurasiatheria</taxon>
        <taxon>Eulipotyphla</taxon>
        <taxon>Talpidae</taxon>
        <taxon>Galemys</taxon>
    </lineage>
</organism>
<keyword evidence="17" id="KW-0391">Immunity</keyword>
<dbReference type="GO" id="GO:0016020">
    <property type="term" value="C:membrane"/>
    <property type="evidence" value="ECO:0007669"/>
    <property type="project" value="TreeGrafter"/>
</dbReference>
<dbReference type="FunFam" id="3.30.460.10:FF:000007">
    <property type="entry name" value="2'-5'-oligoadenylate synthetase 1"/>
    <property type="match status" value="6"/>
</dbReference>
<feature type="domain" description="Polymerase nucleotidyl transferase" evidence="24">
    <location>
        <begin position="40"/>
        <end position="111"/>
    </location>
</feature>
<evidence type="ECO:0000256" key="2">
    <source>
        <dbReference type="ARBA" id="ARBA00001946"/>
    </source>
</evidence>
<evidence type="ECO:0000256" key="13">
    <source>
        <dbReference type="ARBA" id="ARBA00022737"/>
    </source>
</evidence>
<keyword evidence="13" id="KW-0677">Repeat</keyword>
<keyword evidence="15" id="KW-0067">ATP-binding</keyword>
<evidence type="ECO:0000256" key="20">
    <source>
        <dbReference type="ARBA" id="ARBA00023118"/>
    </source>
</evidence>
<keyword evidence="10" id="KW-0808">Transferase</keyword>
<comment type="catalytic activity">
    <reaction evidence="1">
        <text>3 ATP = 5'-triphosphoadenylyl-(2'-&gt;5')-adenylyl-(2'-&gt;5')-adenosine + 2 diphosphate</text>
        <dbReference type="Rhea" id="RHEA:34407"/>
        <dbReference type="ChEBI" id="CHEBI:30616"/>
        <dbReference type="ChEBI" id="CHEBI:33019"/>
        <dbReference type="ChEBI" id="CHEBI:67143"/>
        <dbReference type="EC" id="2.7.7.84"/>
    </reaction>
</comment>
<evidence type="ECO:0000256" key="3">
    <source>
        <dbReference type="ARBA" id="ARBA00004123"/>
    </source>
</evidence>
<dbReference type="PROSITE" id="PS50152">
    <property type="entry name" value="25A_SYNTH_3"/>
    <property type="match status" value="6"/>
</dbReference>
<dbReference type="EC" id="2.7.7.84" evidence="7"/>
<dbReference type="PROSITE" id="PS00833">
    <property type="entry name" value="25A_SYNTH_2"/>
    <property type="match status" value="4"/>
</dbReference>
<dbReference type="InterPro" id="IPR002934">
    <property type="entry name" value="Polymerase_NTP_transf_dom"/>
</dbReference>
<dbReference type="Gene3D" id="1.10.1410.20">
    <property type="entry name" value="2'-5'-oligoadenylate synthetase 1, domain 2"/>
    <property type="match status" value="6"/>
</dbReference>
<keyword evidence="18" id="KW-0694">RNA-binding</keyword>
<feature type="domain" description="2'-5'-oligoadenylate synthetase 1" evidence="25">
    <location>
        <begin position="1975"/>
        <end position="2162"/>
    </location>
</feature>
<evidence type="ECO:0000256" key="10">
    <source>
        <dbReference type="ARBA" id="ARBA00022679"/>
    </source>
</evidence>
<dbReference type="FunFam" id="1.10.1410.20:FF:000002">
    <property type="entry name" value="2'-5'-oligoadenylate synthetase 3"/>
    <property type="match status" value="2"/>
</dbReference>
<dbReference type="GO" id="GO:0045087">
    <property type="term" value="P:innate immune response"/>
    <property type="evidence" value="ECO:0007669"/>
    <property type="project" value="UniProtKB-KW"/>
</dbReference>
<evidence type="ECO:0000256" key="17">
    <source>
        <dbReference type="ARBA" id="ARBA00022859"/>
    </source>
</evidence>
<evidence type="ECO:0000259" key="25">
    <source>
        <dbReference type="Pfam" id="PF10421"/>
    </source>
</evidence>
<evidence type="ECO:0000256" key="15">
    <source>
        <dbReference type="ARBA" id="ARBA00022840"/>
    </source>
</evidence>
<keyword evidence="19" id="KW-0007">Acetylation</keyword>
<feature type="domain" description="Polymerase nucleotidyl transferase" evidence="24">
    <location>
        <begin position="1853"/>
        <end position="1935"/>
    </location>
</feature>
<evidence type="ECO:0000256" key="6">
    <source>
        <dbReference type="ARBA" id="ARBA00011245"/>
    </source>
</evidence>
<feature type="domain" description="2'-5'-oligoadenylate synthetase 1" evidence="25">
    <location>
        <begin position="1616"/>
        <end position="1752"/>
    </location>
</feature>
<evidence type="ECO:0000256" key="21">
    <source>
        <dbReference type="ARBA" id="ARBA00023242"/>
    </source>
</evidence>
<evidence type="ECO:0000256" key="11">
    <source>
        <dbReference type="ARBA" id="ARBA00022695"/>
    </source>
</evidence>
<dbReference type="Pfam" id="PF01909">
    <property type="entry name" value="NTP_transf_2"/>
    <property type="match status" value="3"/>
</dbReference>
<feature type="domain" description="Polymerase nucleotidyl transferase" evidence="24">
    <location>
        <begin position="1138"/>
        <end position="1224"/>
    </location>
</feature>
<evidence type="ECO:0000256" key="14">
    <source>
        <dbReference type="ARBA" id="ARBA00022741"/>
    </source>
</evidence>
<dbReference type="InterPro" id="IPR018952">
    <property type="entry name" value="2-5-oligoAdlate_synth_1_dom2/C"/>
</dbReference>
<feature type="region of interest" description="Disordered" evidence="23">
    <location>
        <begin position="694"/>
        <end position="730"/>
    </location>
</feature>
<feature type="domain" description="2'-5'-oligoadenylate synthetase 1" evidence="25">
    <location>
        <begin position="918"/>
        <end position="1102"/>
    </location>
</feature>
<dbReference type="GO" id="GO:0003725">
    <property type="term" value="F:double-stranded RNA binding"/>
    <property type="evidence" value="ECO:0007669"/>
    <property type="project" value="TreeGrafter"/>
</dbReference>
<evidence type="ECO:0000256" key="8">
    <source>
        <dbReference type="ARBA" id="ARBA00022490"/>
    </source>
</evidence>
<comment type="subcellular location">
    <subcellularLocation>
        <location evidence="4">Cytoplasm</location>
    </subcellularLocation>
    <subcellularLocation>
        <location evidence="3">Nucleus</location>
    </subcellularLocation>
</comment>
<keyword evidence="14" id="KW-0547">Nucleotide-binding</keyword>
<evidence type="ECO:0000313" key="26">
    <source>
        <dbReference type="EMBL" id="KAG8504652.1"/>
    </source>
</evidence>
<evidence type="ECO:0000256" key="5">
    <source>
        <dbReference type="ARBA" id="ARBA00009526"/>
    </source>
</evidence>
<dbReference type="PROSITE" id="PS00832">
    <property type="entry name" value="25A_SYNTH_1"/>
    <property type="match status" value="4"/>
</dbReference>
<dbReference type="SUPFAM" id="SSF81631">
    <property type="entry name" value="PAP/OAS1 substrate-binding domain"/>
    <property type="match status" value="6"/>
</dbReference>
<evidence type="ECO:0000256" key="23">
    <source>
        <dbReference type="SAM" id="MobiDB-lite"/>
    </source>
</evidence>
<dbReference type="Pfam" id="PF10421">
    <property type="entry name" value="OAS1_C"/>
    <property type="match status" value="6"/>
</dbReference>